<organism evidence="1 2">
    <name type="scientific">Spiromyces aspiralis</name>
    <dbReference type="NCBI Taxonomy" id="68401"/>
    <lineage>
        <taxon>Eukaryota</taxon>
        <taxon>Fungi</taxon>
        <taxon>Fungi incertae sedis</taxon>
        <taxon>Zoopagomycota</taxon>
        <taxon>Kickxellomycotina</taxon>
        <taxon>Kickxellomycetes</taxon>
        <taxon>Kickxellales</taxon>
        <taxon>Kickxellaceae</taxon>
        <taxon>Spiromyces</taxon>
    </lineage>
</organism>
<evidence type="ECO:0000313" key="2">
    <source>
        <dbReference type="Proteomes" id="UP001145114"/>
    </source>
</evidence>
<evidence type="ECO:0000313" key="1">
    <source>
        <dbReference type="EMBL" id="KAJ1674674.1"/>
    </source>
</evidence>
<feature type="non-terminal residue" evidence="1">
    <location>
        <position position="282"/>
    </location>
</feature>
<proteinExistence type="predicted"/>
<keyword evidence="1" id="KW-0418">Kinase</keyword>
<dbReference type="EMBL" id="JAMZIH010005771">
    <property type="protein sequence ID" value="KAJ1674674.1"/>
    <property type="molecule type" value="Genomic_DNA"/>
</dbReference>
<reference evidence="1" key="1">
    <citation type="submission" date="2022-06" db="EMBL/GenBank/DDBJ databases">
        <title>Phylogenomic reconstructions and comparative analyses of Kickxellomycotina fungi.</title>
        <authorList>
            <person name="Reynolds N.K."/>
            <person name="Stajich J.E."/>
            <person name="Barry K."/>
            <person name="Grigoriev I.V."/>
            <person name="Crous P."/>
            <person name="Smith M.E."/>
        </authorList>
    </citation>
    <scope>NUCLEOTIDE SEQUENCE</scope>
    <source>
        <strain evidence="1">RSA 2271</strain>
    </source>
</reference>
<dbReference type="Proteomes" id="UP001145114">
    <property type="component" value="Unassembled WGS sequence"/>
</dbReference>
<keyword evidence="2" id="KW-1185">Reference proteome</keyword>
<keyword evidence="1" id="KW-0808">Transferase</keyword>
<gene>
    <name evidence="1" type="primary">BUB1_2</name>
    <name evidence="1" type="ORF">EV182_002796</name>
</gene>
<protein>
    <submittedName>
        <fullName evidence="1">Protein kinase</fullName>
        <ecNumber evidence="1">2.7.11.1</ecNumber>
    </submittedName>
</protein>
<dbReference type="EC" id="2.7.11.1" evidence="1"/>
<accession>A0ACC1HK45</accession>
<comment type="caution">
    <text evidence="1">The sequence shown here is derived from an EMBL/GenBank/DDBJ whole genome shotgun (WGS) entry which is preliminary data.</text>
</comment>
<sequence>MSHPRDDSDEPSSCPGSVVSAPHAIDRIEHEFTSTCHNDDDEGTHAVDLSAFEHQKENIQPRKQGRSARALAALCSSDPDALTRPSNARARALVPKPVPGPSPCEGDDAHEGTSSGSSSSGSCLPLIQQGHHDFQAAIAAMDPDTDDDPLDVHFRYTRWALEVRTQGGALPDLLQIFEKPLRLFRGQERYRNDTRYVKMWIWYTTIIKKGQEEVFKYLLANNVGDALAMFYEEYADLLEGRGKTALADEIYLLGINRKAQPLDRLRRRHENFQRRIIALEKR</sequence>
<name>A0ACC1HK45_9FUNG</name>